<dbReference type="InterPro" id="IPR050090">
    <property type="entry name" value="Tyrosine_recombinase_XerCD"/>
</dbReference>
<dbReference type="SUPFAM" id="SSF56349">
    <property type="entry name" value="DNA breaking-rejoining enzymes"/>
    <property type="match status" value="1"/>
</dbReference>
<dbReference type="Proteomes" id="UP000070646">
    <property type="component" value="Unassembled WGS sequence"/>
</dbReference>
<dbReference type="PANTHER" id="PTHR30349">
    <property type="entry name" value="PHAGE INTEGRASE-RELATED"/>
    <property type="match status" value="1"/>
</dbReference>
<dbReference type="GO" id="GO:0015074">
    <property type="term" value="P:DNA integration"/>
    <property type="evidence" value="ECO:0007669"/>
    <property type="project" value="InterPro"/>
</dbReference>
<dbReference type="PANTHER" id="PTHR30349:SF82">
    <property type="entry name" value="INTEGRASE_RECOMBINASE YOEC-RELATED"/>
    <property type="match status" value="1"/>
</dbReference>
<sequence>MGNASRAIKDAEILSDIQDYLKYYNERDYIIFIIGLRTGYRMQDIVDLKIKDIKKALVECRFVIEEKKRFRNYETRKNNKTKGYCRKAKPRIVEFSRKEVFYKVLEKYIEGKQSYDYAFKSQKGNHIEVDSYARILKKAGEYFKCYHLGAHTPRKTYAYNLFVNSGKNLLLVQLALGHSSPDTTIRYIGVDEDFVNEYSEGLDDLICI</sequence>
<protein>
    <submittedName>
        <fullName evidence="3">Site-specific recombinase, phage integrase family</fullName>
    </submittedName>
</protein>
<dbReference type="Gene3D" id="1.10.443.10">
    <property type="entry name" value="Intergrase catalytic core"/>
    <property type="match status" value="1"/>
</dbReference>
<feature type="domain" description="Tyr recombinase" evidence="2">
    <location>
        <begin position="1"/>
        <end position="200"/>
    </location>
</feature>
<dbReference type="AlphaFoldDB" id="A0A133MHS9"/>
<dbReference type="InterPro" id="IPR002104">
    <property type="entry name" value="Integrase_catalytic"/>
</dbReference>
<accession>A0A133MHS9</accession>
<dbReference type="InterPro" id="IPR013762">
    <property type="entry name" value="Integrase-like_cat_sf"/>
</dbReference>
<dbReference type="InterPro" id="IPR011010">
    <property type="entry name" value="DNA_brk_join_enz"/>
</dbReference>
<comment type="caution">
    <text evidence="3">The sequence shown here is derived from an EMBL/GenBank/DDBJ whole genome shotgun (WGS) entry which is preliminary data.</text>
</comment>
<evidence type="ECO:0000259" key="2">
    <source>
        <dbReference type="PROSITE" id="PS51898"/>
    </source>
</evidence>
<dbReference type="GO" id="GO:0006310">
    <property type="term" value="P:DNA recombination"/>
    <property type="evidence" value="ECO:0007669"/>
    <property type="project" value="UniProtKB-KW"/>
</dbReference>
<organism evidence="3 4">
    <name type="scientific">Clostridium perfringens</name>
    <dbReference type="NCBI Taxonomy" id="1502"/>
    <lineage>
        <taxon>Bacteria</taxon>
        <taxon>Bacillati</taxon>
        <taxon>Bacillota</taxon>
        <taxon>Clostridia</taxon>
        <taxon>Eubacteriales</taxon>
        <taxon>Clostridiaceae</taxon>
        <taxon>Clostridium</taxon>
    </lineage>
</organism>
<evidence type="ECO:0000313" key="4">
    <source>
        <dbReference type="Proteomes" id="UP000070646"/>
    </source>
</evidence>
<name>A0A133MHS9_CLOPF</name>
<dbReference type="EMBL" id="LRPU01000240">
    <property type="protein sequence ID" value="KXA03625.1"/>
    <property type="molecule type" value="Genomic_DNA"/>
</dbReference>
<reference evidence="3 4" key="1">
    <citation type="submission" date="2016-01" db="EMBL/GenBank/DDBJ databases">
        <authorList>
            <person name="Oliw E.H."/>
        </authorList>
    </citation>
    <scope>NUCLEOTIDE SEQUENCE [LARGE SCALE GENOMIC DNA]</scope>
    <source>
        <strain evidence="3 4">MJR7757A</strain>
    </source>
</reference>
<evidence type="ECO:0000256" key="1">
    <source>
        <dbReference type="ARBA" id="ARBA00023172"/>
    </source>
</evidence>
<dbReference type="Pfam" id="PF00589">
    <property type="entry name" value="Phage_integrase"/>
    <property type="match status" value="1"/>
</dbReference>
<dbReference type="RefSeq" id="WP_060797022.1">
    <property type="nucleotide sequence ID" value="NZ_KQ956350.1"/>
</dbReference>
<dbReference type="GO" id="GO:0003677">
    <property type="term" value="F:DNA binding"/>
    <property type="evidence" value="ECO:0007669"/>
    <property type="project" value="InterPro"/>
</dbReference>
<proteinExistence type="predicted"/>
<dbReference type="PROSITE" id="PS51898">
    <property type="entry name" value="TYR_RECOMBINASE"/>
    <property type="match status" value="1"/>
</dbReference>
<evidence type="ECO:0000313" key="3">
    <source>
        <dbReference type="EMBL" id="KXA03625.1"/>
    </source>
</evidence>
<gene>
    <name evidence="3" type="ORF">HMPREF3222_03273</name>
</gene>
<dbReference type="PATRIC" id="fig|1502.174.peg.3309"/>
<keyword evidence="1" id="KW-0233">DNA recombination</keyword>